<feature type="compositionally biased region" description="Basic and acidic residues" evidence="1">
    <location>
        <begin position="134"/>
        <end position="150"/>
    </location>
</feature>
<dbReference type="OrthoDB" id="2553298at2759"/>
<gene>
    <name evidence="3" type="ORF">PAXRUDRAFT_827183</name>
</gene>
<dbReference type="Pfam" id="PF15377">
    <property type="entry name" value="DUF4604"/>
    <property type="match status" value="1"/>
</dbReference>
<organism evidence="3 4">
    <name type="scientific">Paxillus rubicundulus Ve08.2h10</name>
    <dbReference type="NCBI Taxonomy" id="930991"/>
    <lineage>
        <taxon>Eukaryota</taxon>
        <taxon>Fungi</taxon>
        <taxon>Dikarya</taxon>
        <taxon>Basidiomycota</taxon>
        <taxon>Agaricomycotina</taxon>
        <taxon>Agaricomycetes</taxon>
        <taxon>Agaricomycetidae</taxon>
        <taxon>Boletales</taxon>
        <taxon>Paxilineae</taxon>
        <taxon>Paxillaceae</taxon>
        <taxon>Paxillus</taxon>
    </lineage>
</organism>
<reference evidence="4" key="2">
    <citation type="submission" date="2015-01" db="EMBL/GenBank/DDBJ databases">
        <title>Evolutionary Origins and Diversification of the Mycorrhizal Mutualists.</title>
        <authorList>
            <consortium name="DOE Joint Genome Institute"/>
            <consortium name="Mycorrhizal Genomics Consortium"/>
            <person name="Kohler A."/>
            <person name="Kuo A."/>
            <person name="Nagy L.G."/>
            <person name="Floudas D."/>
            <person name="Copeland A."/>
            <person name="Barry K.W."/>
            <person name="Cichocki N."/>
            <person name="Veneault-Fourrey C."/>
            <person name="LaButti K."/>
            <person name="Lindquist E.A."/>
            <person name="Lipzen A."/>
            <person name="Lundell T."/>
            <person name="Morin E."/>
            <person name="Murat C."/>
            <person name="Riley R."/>
            <person name="Ohm R."/>
            <person name="Sun H."/>
            <person name="Tunlid A."/>
            <person name="Henrissat B."/>
            <person name="Grigoriev I.V."/>
            <person name="Hibbett D.S."/>
            <person name="Martin F."/>
        </authorList>
    </citation>
    <scope>NUCLEOTIDE SEQUENCE [LARGE SCALE GENOMIC DNA]</scope>
    <source>
        <strain evidence="4">Ve08.2h10</strain>
    </source>
</reference>
<name>A0A0D0DYG6_9AGAM</name>
<dbReference type="Proteomes" id="UP000054538">
    <property type="component" value="Unassembled WGS sequence"/>
</dbReference>
<feature type="compositionally biased region" description="Basic residues" evidence="1">
    <location>
        <begin position="193"/>
        <end position="204"/>
    </location>
</feature>
<feature type="region of interest" description="Disordered" evidence="1">
    <location>
        <begin position="1"/>
        <end position="29"/>
    </location>
</feature>
<feature type="region of interest" description="Disordered" evidence="1">
    <location>
        <begin position="47"/>
        <end position="216"/>
    </location>
</feature>
<dbReference type="InterPro" id="IPR027911">
    <property type="entry name" value="DUF4604"/>
</dbReference>
<dbReference type="InParanoid" id="A0A0D0DYG6"/>
<dbReference type="EMBL" id="KN825052">
    <property type="protein sequence ID" value="KIK95271.1"/>
    <property type="molecule type" value="Genomic_DNA"/>
</dbReference>
<keyword evidence="4" id="KW-1185">Reference proteome</keyword>
<reference evidence="3 4" key="1">
    <citation type="submission" date="2014-04" db="EMBL/GenBank/DDBJ databases">
        <authorList>
            <consortium name="DOE Joint Genome Institute"/>
            <person name="Kuo A."/>
            <person name="Kohler A."/>
            <person name="Jargeat P."/>
            <person name="Nagy L.G."/>
            <person name="Floudas D."/>
            <person name="Copeland A."/>
            <person name="Barry K.W."/>
            <person name="Cichocki N."/>
            <person name="Veneault-Fourrey C."/>
            <person name="LaButti K."/>
            <person name="Lindquist E.A."/>
            <person name="Lipzen A."/>
            <person name="Lundell T."/>
            <person name="Morin E."/>
            <person name="Murat C."/>
            <person name="Sun H."/>
            <person name="Tunlid A."/>
            <person name="Henrissat B."/>
            <person name="Grigoriev I.V."/>
            <person name="Hibbett D.S."/>
            <person name="Martin F."/>
            <person name="Nordberg H.P."/>
            <person name="Cantor M.N."/>
            <person name="Hua S.X."/>
        </authorList>
    </citation>
    <scope>NUCLEOTIDE SEQUENCE [LARGE SCALE GENOMIC DNA]</scope>
    <source>
        <strain evidence="3 4">Ve08.2h10</strain>
    </source>
</reference>
<feature type="domain" description="DUF4604" evidence="2">
    <location>
        <begin position="29"/>
        <end position="215"/>
    </location>
</feature>
<accession>A0A0D0DYG6</accession>
<feature type="compositionally biased region" description="Acidic residues" evidence="1">
    <location>
        <begin position="85"/>
        <end position="94"/>
    </location>
</feature>
<proteinExistence type="predicted"/>
<dbReference type="HOGENOM" id="CLU_122481_0_0_1"/>
<feature type="compositionally biased region" description="Basic and acidic residues" evidence="1">
    <location>
        <begin position="106"/>
        <end position="121"/>
    </location>
</feature>
<evidence type="ECO:0000256" key="1">
    <source>
        <dbReference type="SAM" id="MobiDB-lite"/>
    </source>
</evidence>
<feature type="compositionally biased region" description="Low complexity" evidence="1">
    <location>
        <begin position="155"/>
        <end position="173"/>
    </location>
</feature>
<evidence type="ECO:0000313" key="4">
    <source>
        <dbReference type="Proteomes" id="UP000054538"/>
    </source>
</evidence>
<dbReference type="AlphaFoldDB" id="A0A0D0DYG6"/>
<evidence type="ECO:0000259" key="2">
    <source>
        <dbReference type="Pfam" id="PF15377"/>
    </source>
</evidence>
<evidence type="ECO:0000313" key="3">
    <source>
        <dbReference type="EMBL" id="KIK95271.1"/>
    </source>
</evidence>
<protein>
    <recommendedName>
        <fullName evidence="2">DUF4604 domain-containing protein</fullName>
    </recommendedName>
</protein>
<sequence length="216" mass="23860">MGGSRKGRCELGVTPMAAKEPTRHQLSSRLQYQSHVPAFLQKFQNQVQGVANEDEDEPQYYDDGSGRPPIPVRPAIPERPSDDPGSADEDDDDEKPQVVVLRVGKHLTEREAENERRKEKGLPPLPITGESGDESLKQDSKKRSSKDVRTKFKQKVSSLSFSSSNAKSNTTSNKLKRRIVADGDDSGSESSKVKKAPKKKKSKREGKGLLSFGEDV</sequence>